<evidence type="ECO:0000256" key="8">
    <source>
        <dbReference type="ARBA" id="ARBA00023268"/>
    </source>
</evidence>
<evidence type="ECO:0000313" key="13">
    <source>
        <dbReference type="Proteomes" id="UP001596031"/>
    </source>
</evidence>
<dbReference type="EMBL" id="JBHSMS010000072">
    <property type="protein sequence ID" value="MFC5513470.1"/>
    <property type="molecule type" value="Genomic_DNA"/>
</dbReference>
<dbReference type="PANTHER" id="PTHR22993:SF9">
    <property type="entry name" value="FORMAMIDOPYRIMIDINE-DNA GLYCOSYLASE"/>
    <property type="match status" value="1"/>
</dbReference>
<dbReference type="InterPro" id="IPR010979">
    <property type="entry name" value="Ribosomal_uS13-like_H2TH"/>
</dbReference>
<evidence type="ECO:0000256" key="7">
    <source>
        <dbReference type="ARBA" id="ARBA00023239"/>
    </source>
</evidence>
<keyword evidence="7" id="KW-0456">Lyase</keyword>
<evidence type="ECO:0000256" key="3">
    <source>
        <dbReference type="ARBA" id="ARBA00022763"/>
    </source>
</evidence>
<name>A0ABW0PLA6_9BURK</name>
<dbReference type="SUPFAM" id="SSF81624">
    <property type="entry name" value="N-terminal domain of MutM-like DNA repair proteins"/>
    <property type="match status" value="1"/>
</dbReference>
<dbReference type="GO" id="GO:0004519">
    <property type="term" value="F:endonuclease activity"/>
    <property type="evidence" value="ECO:0007669"/>
    <property type="project" value="UniProtKB-KW"/>
</dbReference>
<comment type="catalytic activity">
    <reaction evidence="1">
        <text>Hydrolysis of DNA containing ring-opened 7-methylguanine residues, releasing 2,6-diamino-4-hydroxy-5-(N-methyl)formamidopyrimidine.</text>
        <dbReference type="EC" id="3.2.2.23"/>
    </reaction>
</comment>
<protein>
    <submittedName>
        <fullName evidence="12">Endonuclease</fullName>
    </submittedName>
</protein>
<evidence type="ECO:0000256" key="1">
    <source>
        <dbReference type="ARBA" id="ARBA00001668"/>
    </source>
</evidence>
<keyword evidence="6" id="KW-0234">DNA repair</keyword>
<evidence type="ECO:0000256" key="2">
    <source>
        <dbReference type="ARBA" id="ARBA00009409"/>
    </source>
</evidence>
<comment type="similarity">
    <text evidence="2">Belongs to the FPG family.</text>
</comment>
<evidence type="ECO:0000313" key="12">
    <source>
        <dbReference type="EMBL" id="MFC5513470.1"/>
    </source>
</evidence>
<feature type="domain" description="Formamidopyrimidine-DNA glycosylase catalytic" evidence="10">
    <location>
        <begin position="5"/>
        <end position="91"/>
    </location>
</feature>
<accession>A0ABW0PLA6</accession>
<keyword evidence="12" id="KW-0540">Nuclease</keyword>
<keyword evidence="13" id="KW-1185">Reference proteome</keyword>
<feature type="domain" description="Formamidopyrimidine-DNA glycosylase H2TH DNA-binding" evidence="11">
    <location>
        <begin position="110"/>
        <end position="187"/>
    </location>
</feature>
<dbReference type="Pfam" id="PF06831">
    <property type="entry name" value="H2TH"/>
    <property type="match status" value="1"/>
</dbReference>
<dbReference type="Gene3D" id="1.10.8.50">
    <property type="match status" value="1"/>
</dbReference>
<dbReference type="InterPro" id="IPR035937">
    <property type="entry name" value="FPG_N"/>
</dbReference>
<dbReference type="RefSeq" id="WP_379725698.1">
    <property type="nucleotide sequence ID" value="NZ_JBHSMS010000072.1"/>
</dbReference>
<keyword evidence="9" id="KW-0326">Glycosidase</keyword>
<evidence type="ECO:0000256" key="6">
    <source>
        <dbReference type="ARBA" id="ARBA00023204"/>
    </source>
</evidence>
<dbReference type="Proteomes" id="UP001596031">
    <property type="component" value="Unassembled WGS sequence"/>
</dbReference>
<comment type="caution">
    <text evidence="12">The sequence shown here is derived from an EMBL/GenBank/DDBJ whole genome shotgun (WGS) entry which is preliminary data.</text>
</comment>
<keyword evidence="5" id="KW-0238">DNA-binding</keyword>
<dbReference type="SMART" id="SM00898">
    <property type="entry name" value="Fapy_DNA_glyco"/>
    <property type="match status" value="1"/>
</dbReference>
<dbReference type="PANTHER" id="PTHR22993">
    <property type="entry name" value="FORMAMIDOPYRIMIDINE-DNA GLYCOSYLASE"/>
    <property type="match status" value="1"/>
</dbReference>
<proteinExistence type="inferred from homology"/>
<keyword evidence="12" id="KW-0255">Endonuclease</keyword>
<keyword evidence="3" id="KW-0227">DNA damage</keyword>
<keyword evidence="8" id="KW-0511">Multifunctional enzyme</keyword>
<evidence type="ECO:0000256" key="9">
    <source>
        <dbReference type="ARBA" id="ARBA00023295"/>
    </source>
</evidence>
<dbReference type="Gene3D" id="3.20.190.10">
    <property type="entry name" value="MutM-like, N-terminal"/>
    <property type="match status" value="1"/>
</dbReference>
<reference evidence="13" key="1">
    <citation type="journal article" date="2019" name="Int. J. Syst. Evol. Microbiol.">
        <title>The Global Catalogue of Microorganisms (GCM) 10K type strain sequencing project: providing services to taxonomists for standard genome sequencing and annotation.</title>
        <authorList>
            <consortium name="The Broad Institute Genomics Platform"/>
            <consortium name="The Broad Institute Genome Sequencing Center for Infectious Disease"/>
            <person name="Wu L."/>
            <person name="Ma J."/>
        </authorList>
    </citation>
    <scope>NUCLEOTIDE SEQUENCE [LARGE SCALE GENOMIC DNA]</scope>
    <source>
        <strain evidence="13">CCUG 38813</strain>
    </source>
</reference>
<evidence type="ECO:0000259" key="11">
    <source>
        <dbReference type="SMART" id="SM01232"/>
    </source>
</evidence>
<organism evidence="12 13">
    <name type="scientific">Massilia jejuensis</name>
    <dbReference type="NCBI Taxonomy" id="648894"/>
    <lineage>
        <taxon>Bacteria</taxon>
        <taxon>Pseudomonadati</taxon>
        <taxon>Pseudomonadota</taxon>
        <taxon>Betaproteobacteria</taxon>
        <taxon>Burkholderiales</taxon>
        <taxon>Oxalobacteraceae</taxon>
        <taxon>Telluria group</taxon>
        <taxon>Massilia</taxon>
    </lineage>
</organism>
<dbReference type="SUPFAM" id="SSF46946">
    <property type="entry name" value="S13-like H2TH domain"/>
    <property type="match status" value="1"/>
</dbReference>
<dbReference type="InterPro" id="IPR015886">
    <property type="entry name" value="H2TH_FPG"/>
</dbReference>
<keyword evidence="4" id="KW-0378">Hydrolase</keyword>
<dbReference type="InterPro" id="IPR012319">
    <property type="entry name" value="FPG_cat"/>
</dbReference>
<evidence type="ECO:0000259" key="10">
    <source>
        <dbReference type="SMART" id="SM00898"/>
    </source>
</evidence>
<sequence length="252" mass="28771">MKEETARFVGQQIVDAGGNTATIDATRLLGQTIVSLRTWGKHFLIETPTMAIRIHFLLFGTYRINEQREGKPPRLYLRTAAGEELNFYACSVREIDVDLDSQYDWRADVMGDAWDPALARKKLRARPDMLACDALLDQDIFSGVGNIIKNEVLFRIRVHPASTVGALPAPKLRALVEQARQYSFDFLGWKRQWVLKQHWLAHAKRICPRCAIPFSKAHLGHSKRRSFFCEQCQKRYGEPVPDSSAPHSRLLP</sequence>
<dbReference type="SMART" id="SM01232">
    <property type="entry name" value="H2TH"/>
    <property type="match status" value="1"/>
</dbReference>
<gene>
    <name evidence="12" type="ORF">ACFPOU_20435</name>
</gene>
<evidence type="ECO:0000256" key="5">
    <source>
        <dbReference type="ARBA" id="ARBA00023125"/>
    </source>
</evidence>
<evidence type="ECO:0000256" key="4">
    <source>
        <dbReference type="ARBA" id="ARBA00022801"/>
    </source>
</evidence>